<feature type="region of interest" description="Disordered" evidence="1">
    <location>
        <begin position="135"/>
        <end position="194"/>
    </location>
</feature>
<evidence type="ECO:0008006" key="4">
    <source>
        <dbReference type="Google" id="ProtNLM"/>
    </source>
</evidence>
<sequence length="354" mass="38503">MSANDAKVGVTAEELEADHPVSASKECQERLEGRKHAPPMRGVADPLEEKHKAGAFDRDFRTLDYSHLSEDEAARERERLRRKRDSSWKPATREAAKAPGEPVPTAHFATFGGSMVSAEVIRGKSGERVIDMMPTLAPGTAPAEKAPEKPKTIHAERRAKLAFSNPDGPTPPQEKRRLPPDPLAEKHKAEKFDNDFRTLNYRRLTEKAERSQGSGPAIEPDGILGKESLVDDAAPEGESGSEQRAAFRTLGAQAPVETVAAGTASEAPAGRQDVSASAPQGLPAPRHGNPDDLTRIEGIGTAIEKLLFDRGIYHFDQIAGLTPGETVWVEQELGFPGRIGDERWVEQARRLVEG</sequence>
<protein>
    <recommendedName>
        <fullName evidence="4">NADH-quinone oxidoreductase subunit E</fullName>
    </recommendedName>
</protein>
<dbReference type="Gene3D" id="1.10.150.20">
    <property type="entry name" value="5' to 3' exonuclease, C-terminal subdomain"/>
    <property type="match status" value="1"/>
</dbReference>
<evidence type="ECO:0000313" key="2">
    <source>
        <dbReference type="EMBL" id="MBO0903894.1"/>
    </source>
</evidence>
<gene>
    <name evidence="2" type="ORF">J1C47_09595</name>
</gene>
<feature type="region of interest" description="Disordered" evidence="1">
    <location>
        <begin position="258"/>
        <end position="293"/>
    </location>
</feature>
<dbReference type="Proteomes" id="UP000664288">
    <property type="component" value="Unassembled WGS sequence"/>
</dbReference>
<feature type="compositionally biased region" description="Basic and acidic residues" evidence="1">
    <location>
        <begin position="173"/>
        <end position="194"/>
    </location>
</feature>
<evidence type="ECO:0000313" key="3">
    <source>
        <dbReference type="Proteomes" id="UP000664288"/>
    </source>
</evidence>
<reference evidence="2 3" key="1">
    <citation type="submission" date="2021-03" db="EMBL/GenBank/DDBJ databases">
        <title>Whole genome sequence of Jiella sp. MQZ13P-4.</title>
        <authorList>
            <person name="Tuo L."/>
        </authorList>
    </citation>
    <scope>NUCLEOTIDE SEQUENCE [LARGE SCALE GENOMIC DNA]</scope>
    <source>
        <strain evidence="2 3">MQZ13P-4</strain>
    </source>
</reference>
<evidence type="ECO:0000256" key="1">
    <source>
        <dbReference type="SAM" id="MobiDB-lite"/>
    </source>
</evidence>
<organism evidence="2 3">
    <name type="scientific">Jiella sonneratiae</name>
    <dbReference type="NCBI Taxonomy" id="2816856"/>
    <lineage>
        <taxon>Bacteria</taxon>
        <taxon>Pseudomonadati</taxon>
        <taxon>Pseudomonadota</taxon>
        <taxon>Alphaproteobacteria</taxon>
        <taxon>Hyphomicrobiales</taxon>
        <taxon>Aurantimonadaceae</taxon>
        <taxon>Jiella</taxon>
    </lineage>
</organism>
<dbReference type="EMBL" id="JAFMPY010000008">
    <property type="protein sequence ID" value="MBO0903894.1"/>
    <property type="molecule type" value="Genomic_DNA"/>
</dbReference>
<feature type="region of interest" description="Disordered" evidence="1">
    <location>
        <begin position="68"/>
        <end position="106"/>
    </location>
</feature>
<accession>A0ABS3J2J8</accession>
<keyword evidence="3" id="KW-1185">Reference proteome</keyword>
<feature type="region of interest" description="Disordered" evidence="1">
    <location>
        <begin position="1"/>
        <end position="48"/>
    </location>
</feature>
<feature type="compositionally biased region" description="Basic and acidic residues" evidence="1">
    <location>
        <begin position="26"/>
        <end position="35"/>
    </location>
</feature>
<proteinExistence type="predicted"/>
<name>A0ABS3J2J8_9HYPH</name>
<dbReference type="RefSeq" id="WP_207350541.1">
    <property type="nucleotide sequence ID" value="NZ_JAFMPY010000008.1"/>
</dbReference>
<feature type="compositionally biased region" description="Basic and acidic residues" evidence="1">
    <location>
        <begin position="145"/>
        <end position="159"/>
    </location>
</feature>
<comment type="caution">
    <text evidence="2">The sequence shown here is derived from an EMBL/GenBank/DDBJ whole genome shotgun (WGS) entry which is preliminary data.</text>
</comment>
<feature type="compositionally biased region" description="Basic and acidic residues" evidence="1">
    <location>
        <begin position="68"/>
        <end position="96"/>
    </location>
</feature>